<sequence length="82" mass="9812">MIIEEAIKEINTKFNPQQDGYQFDSVISVQEQIVSGINYKIYLNYSNPEFEQQIYEVIIYSIPWQNRSNQIVKSIRFDQMEN</sequence>
<dbReference type="InParanoid" id="A0E237"/>
<dbReference type="InterPro" id="IPR046350">
    <property type="entry name" value="Cystatin_sf"/>
</dbReference>
<name>A0E237_PARTE</name>
<dbReference type="InterPro" id="IPR053128">
    <property type="entry name" value="Cystatin-like"/>
</dbReference>
<dbReference type="CDD" id="cd00042">
    <property type="entry name" value="CY"/>
    <property type="match status" value="1"/>
</dbReference>
<dbReference type="PANTHER" id="PTHR12319">
    <property type="entry name" value="CYSTATIN-RELATED"/>
    <property type="match status" value="1"/>
</dbReference>
<feature type="domain" description="Cystatin" evidence="1">
    <location>
        <begin position="4"/>
        <end position="50"/>
    </location>
</feature>
<dbReference type="PANTHER" id="PTHR12319:SF2">
    <property type="entry name" value="CYSTATIN-LIKE PROTEIN-RELATED"/>
    <property type="match status" value="1"/>
</dbReference>
<accession>A0E237</accession>
<dbReference type="GO" id="GO:0004869">
    <property type="term" value="F:cysteine-type endopeptidase inhibitor activity"/>
    <property type="evidence" value="ECO:0007669"/>
    <property type="project" value="InterPro"/>
</dbReference>
<organism evidence="2 3">
    <name type="scientific">Paramecium tetraurelia</name>
    <dbReference type="NCBI Taxonomy" id="5888"/>
    <lineage>
        <taxon>Eukaryota</taxon>
        <taxon>Sar</taxon>
        <taxon>Alveolata</taxon>
        <taxon>Ciliophora</taxon>
        <taxon>Intramacronucleata</taxon>
        <taxon>Oligohymenophorea</taxon>
        <taxon>Peniculida</taxon>
        <taxon>Parameciidae</taxon>
        <taxon>Paramecium</taxon>
    </lineage>
</organism>
<dbReference type="InterPro" id="IPR000010">
    <property type="entry name" value="Cystatin_dom"/>
</dbReference>
<dbReference type="RefSeq" id="XP_001456751.1">
    <property type="nucleotide sequence ID" value="XM_001456714.2"/>
</dbReference>
<proteinExistence type="predicted"/>
<keyword evidence="3" id="KW-1185">Reference proteome</keyword>
<evidence type="ECO:0000259" key="1">
    <source>
        <dbReference type="Pfam" id="PF00031"/>
    </source>
</evidence>
<evidence type="ECO:0000313" key="2">
    <source>
        <dbReference type="EMBL" id="CAK89354.1"/>
    </source>
</evidence>
<reference evidence="2 3" key="1">
    <citation type="journal article" date="2006" name="Nature">
        <title>Global trends of whole-genome duplications revealed by the ciliate Paramecium tetraurelia.</title>
        <authorList>
            <consortium name="Genoscope"/>
            <person name="Aury J.-M."/>
            <person name="Jaillon O."/>
            <person name="Duret L."/>
            <person name="Noel B."/>
            <person name="Jubin C."/>
            <person name="Porcel B.M."/>
            <person name="Segurens B."/>
            <person name="Daubin V."/>
            <person name="Anthouard V."/>
            <person name="Aiach N."/>
            <person name="Arnaiz O."/>
            <person name="Billaut A."/>
            <person name="Beisson J."/>
            <person name="Blanc I."/>
            <person name="Bouhouche K."/>
            <person name="Camara F."/>
            <person name="Duharcourt S."/>
            <person name="Guigo R."/>
            <person name="Gogendeau D."/>
            <person name="Katinka M."/>
            <person name="Keller A.-M."/>
            <person name="Kissmehl R."/>
            <person name="Klotz C."/>
            <person name="Koll F."/>
            <person name="Le Moue A."/>
            <person name="Lepere C."/>
            <person name="Malinsky S."/>
            <person name="Nowacki M."/>
            <person name="Nowak J.K."/>
            <person name="Plattner H."/>
            <person name="Poulain J."/>
            <person name="Ruiz F."/>
            <person name="Serrano V."/>
            <person name="Zagulski M."/>
            <person name="Dessen P."/>
            <person name="Betermier M."/>
            <person name="Weissenbach J."/>
            <person name="Scarpelli C."/>
            <person name="Schachter V."/>
            <person name="Sperling L."/>
            <person name="Meyer E."/>
            <person name="Cohen J."/>
            <person name="Wincker P."/>
        </authorList>
    </citation>
    <scope>NUCLEOTIDE SEQUENCE [LARGE SCALE GENOMIC DNA]</scope>
    <source>
        <strain evidence="2 3">Stock d4-2</strain>
    </source>
</reference>
<dbReference type="KEGG" id="ptm:GSPATT00022525001"/>
<dbReference type="OrthoDB" id="2016588at2759"/>
<dbReference type="Gene3D" id="3.10.450.10">
    <property type="match status" value="1"/>
</dbReference>
<dbReference type="SUPFAM" id="SSF54403">
    <property type="entry name" value="Cystatin/monellin"/>
    <property type="match status" value="1"/>
</dbReference>
<dbReference type="Proteomes" id="UP000000600">
    <property type="component" value="Unassembled WGS sequence"/>
</dbReference>
<dbReference type="PROSITE" id="PS00287">
    <property type="entry name" value="CYSTATIN"/>
    <property type="match status" value="1"/>
</dbReference>
<evidence type="ECO:0000313" key="3">
    <source>
        <dbReference type="Proteomes" id="UP000000600"/>
    </source>
</evidence>
<dbReference type="Pfam" id="PF00031">
    <property type="entry name" value="Cystatin"/>
    <property type="match status" value="1"/>
</dbReference>
<dbReference type="EMBL" id="CT868654">
    <property type="protein sequence ID" value="CAK89354.1"/>
    <property type="molecule type" value="Genomic_DNA"/>
</dbReference>
<dbReference type="InterPro" id="IPR018073">
    <property type="entry name" value="Prot_inh_cystat_CS"/>
</dbReference>
<dbReference type="HOGENOM" id="CLU_2563365_0_0_1"/>
<gene>
    <name evidence="2" type="ORF">GSPATT00022525001</name>
</gene>
<dbReference type="GeneID" id="5042536"/>
<dbReference type="AlphaFoldDB" id="A0E237"/>
<protein>
    <recommendedName>
        <fullName evidence="1">Cystatin domain-containing protein</fullName>
    </recommendedName>
</protein>